<dbReference type="PROSITE" id="PS50093">
    <property type="entry name" value="PKD"/>
    <property type="match status" value="1"/>
</dbReference>
<dbReference type="InterPro" id="IPR000601">
    <property type="entry name" value="PKD_dom"/>
</dbReference>
<organism evidence="2 3">
    <name type="scientific">Methanosarcina flavescens</name>
    <dbReference type="NCBI Taxonomy" id="1715806"/>
    <lineage>
        <taxon>Archaea</taxon>
        <taxon>Methanobacteriati</taxon>
        <taxon>Methanobacteriota</taxon>
        <taxon>Stenosarchaea group</taxon>
        <taxon>Methanomicrobia</taxon>
        <taxon>Methanosarcinales</taxon>
        <taxon>Methanosarcinaceae</taxon>
        <taxon>Methanosarcina</taxon>
    </lineage>
</organism>
<comment type="caution">
    <text evidence="2">The sequence shown here is derived from an EMBL/GenBank/DDBJ whole genome shotgun (WGS) entry which is preliminary data.</text>
</comment>
<evidence type="ECO:0000259" key="1">
    <source>
        <dbReference type="PROSITE" id="PS50093"/>
    </source>
</evidence>
<name>A0A7K4AT51_9EURY</name>
<proteinExistence type="predicted"/>
<sequence>MFEPSTSSDWNSRHAVTTVHTFTQPGVYTVTLTVSNDACSYTATREGYITATDASGSTGNIPMANFSANVTSGTTPLVALFTGTSTGFAPTSWSGNLFYNFYMASSYH</sequence>
<gene>
    <name evidence="2" type="ORF">GX302_03070</name>
</gene>
<dbReference type="InterPro" id="IPR035986">
    <property type="entry name" value="PKD_dom_sf"/>
</dbReference>
<dbReference type="AlphaFoldDB" id="A0A7K4AT51"/>
<dbReference type="Pfam" id="PF18911">
    <property type="entry name" value="PKD_4"/>
    <property type="match status" value="1"/>
</dbReference>
<protein>
    <recommendedName>
        <fullName evidence="1">PKD domain-containing protein</fullName>
    </recommendedName>
</protein>
<evidence type="ECO:0000313" key="2">
    <source>
        <dbReference type="EMBL" id="NLK31838.1"/>
    </source>
</evidence>
<accession>A0A7K4AT51</accession>
<feature type="domain" description="PKD" evidence="1">
    <location>
        <begin position="8"/>
        <end position="56"/>
    </location>
</feature>
<dbReference type="GeneID" id="53688761"/>
<dbReference type="RefSeq" id="WP_167829609.1">
    <property type="nucleotide sequence ID" value="NZ_CP032683.1"/>
</dbReference>
<dbReference type="SUPFAM" id="SSF49299">
    <property type="entry name" value="PKD domain"/>
    <property type="match status" value="2"/>
</dbReference>
<dbReference type="Proteomes" id="UP000585579">
    <property type="component" value="Unassembled WGS sequence"/>
</dbReference>
<reference evidence="2 3" key="1">
    <citation type="journal article" date="2020" name="Biotechnol. Biofuels">
        <title>New insights from the biogas microbiome by comprehensive genome-resolved metagenomics of nearly 1600 species originating from multiple anaerobic digesters.</title>
        <authorList>
            <person name="Campanaro S."/>
            <person name="Treu L."/>
            <person name="Rodriguez-R L.M."/>
            <person name="Kovalovszki A."/>
            <person name="Ziels R.M."/>
            <person name="Maus I."/>
            <person name="Zhu X."/>
            <person name="Kougias P.G."/>
            <person name="Basile A."/>
            <person name="Luo G."/>
            <person name="Schluter A."/>
            <person name="Konstantinidis K.T."/>
            <person name="Angelidaki I."/>
        </authorList>
    </citation>
    <scope>NUCLEOTIDE SEQUENCE [LARGE SCALE GENOMIC DNA]</scope>
    <source>
        <strain evidence="2">AS22ysBPME_46</strain>
    </source>
</reference>
<evidence type="ECO:0000313" key="3">
    <source>
        <dbReference type="Proteomes" id="UP000585579"/>
    </source>
</evidence>
<dbReference type="InterPro" id="IPR013783">
    <property type="entry name" value="Ig-like_fold"/>
</dbReference>
<dbReference type="OrthoDB" id="136775at2157"/>
<dbReference type="EMBL" id="JAAYQL010000018">
    <property type="protein sequence ID" value="NLK31838.1"/>
    <property type="molecule type" value="Genomic_DNA"/>
</dbReference>
<dbReference type="Gene3D" id="2.60.40.10">
    <property type="entry name" value="Immunoglobulins"/>
    <property type="match status" value="1"/>
</dbReference>